<gene>
    <name evidence="1" type="ORF">A6E01_20235</name>
</gene>
<name>A0AAN0XZU4_9VIBR</name>
<evidence type="ECO:0000313" key="1">
    <source>
        <dbReference type="EMBL" id="ANO35543.1"/>
    </source>
</evidence>
<geneLocation type="plasmid" evidence="1 2">
    <name>unnamed1</name>
</geneLocation>
<dbReference type="RefSeq" id="WP_065211302.1">
    <property type="nucleotide sequence ID" value="NZ_CP016179.1"/>
</dbReference>
<dbReference type="EMBL" id="CP016179">
    <property type="protein sequence ID" value="ANO35543.1"/>
    <property type="molecule type" value="Genomic_DNA"/>
</dbReference>
<protein>
    <submittedName>
        <fullName evidence="1">Uncharacterized protein</fullName>
    </submittedName>
</protein>
<evidence type="ECO:0000313" key="2">
    <source>
        <dbReference type="Proteomes" id="UP000092018"/>
    </source>
</evidence>
<sequence length="71" mass="8104">MAKWLAFDVTYSEVLGMAKCAECGQEIDLEDLDRNISEPLHLWCTEWWRLSQGEWVAKDHGAGNFAPTDAF</sequence>
<dbReference type="AlphaFoldDB" id="A0AAN0XZU4"/>
<proteinExistence type="predicted"/>
<keyword evidence="1" id="KW-0614">Plasmid</keyword>
<organism evidence="1 2">
    <name type="scientific">Vibrio breoganii</name>
    <dbReference type="NCBI Taxonomy" id="553239"/>
    <lineage>
        <taxon>Bacteria</taxon>
        <taxon>Pseudomonadati</taxon>
        <taxon>Pseudomonadota</taxon>
        <taxon>Gammaproteobacteria</taxon>
        <taxon>Vibrionales</taxon>
        <taxon>Vibrionaceae</taxon>
        <taxon>Vibrio</taxon>
    </lineage>
</organism>
<dbReference type="KEGG" id="vbr:A6E01_20235"/>
<accession>A0AAN0XZU4</accession>
<reference evidence="1 2" key="1">
    <citation type="submission" date="2016-06" db="EMBL/GenBank/DDBJ databases">
        <title>Adaptive Radiation by Waves of Gene Transfer Leads to Fine-Scale Resource Partitioning in Marine Microbes.</title>
        <authorList>
            <person name="Hehemann J.-H."/>
            <person name="Arevalo P."/>
            <person name="Datta M.S."/>
            <person name="Yu X."/>
            <person name="Corzett C."/>
            <person name="Henschel A."/>
            <person name="Preheim S.P."/>
            <person name="Timberlake S."/>
            <person name="Alm E.J."/>
            <person name="Polz M.F."/>
        </authorList>
    </citation>
    <scope>NUCLEOTIDE SEQUENCE [LARGE SCALE GENOMIC DNA]</scope>
    <source>
        <strain evidence="1 2">FF50</strain>
        <plasmid evidence="1 2">unnamed1</plasmid>
    </source>
</reference>
<dbReference type="Proteomes" id="UP000092018">
    <property type="component" value="Plasmid unnamed1"/>
</dbReference>